<evidence type="ECO:0000313" key="15">
    <source>
        <dbReference type="EMBL" id="MVB11799.1"/>
    </source>
</evidence>
<feature type="transmembrane region" description="Helical" evidence="12">
    <location>
        <begin position="283"/>
        <end position="301"/>
    </location>
</feature>
<dbReference type="Proteomes" id="UP000469440">
    <property type="component" value="Unassembled WGS sequence"/>
</dbReference>
<dbReference type="GO" id="GO:0019866">
    <property type="term" value="C:organelle inner membrane"/>
    <property type="evidence" value="ECO:0007669"/>
    <property type="project" value="InterPro"/>
</dbReference>
<dbReference type="NCBIfam" id="TIGR00826">
    <property type="entry name" value="EIIB_glc"/>
    <property type="match status" value="1"/>
</dbReference>
<feature type="active site" description="Phosphocysteine intermediate; for EIIB activity" evidence="11">
    <location>
        <position position="432"/>
    </location>
</feature>
<feature type="transmembrane region" description="Helical" evidence="12">
    <location>
        <begin position="156"/>
        <end position="179"/>
    </location>
</feature>
<gene>
    <name evidence="15" type="primary">nagE</name>
    <name evidence="15" type="ORF">CAFE_25240</name>
</gene>
<keyword evidence="5" id="KW-0808">Transferase</keyword>
<evidence type="ECO:0000259" key="13">
    <source>
        <dbReference type="PROSITE" id="PS51098"/>
    </source>
</evidence>
<dbReference type="PANTHER" id="PTHR30009:SF4">
    <property type="entry name" value="PTS SYSTEM N-ACETYLGLUCOSAMINE-SPECIFIC EIICBA COMPONENT"/>
    <property type="match status" value="1"/>
</dbReference>
<dbReference type="PROSITE" id="PS51098">
    <property type="entry name" value="PTS_EIIB_TYPE_1"/>
    <property type="match status" value="1"/>
</dbReference>
<dbReference type="GO" id="GO:0090563">
    <property type="term" value="F:protein-phosphocysteine-sugar phosphotransferase activity"/>
    <property type="evidence" value="ECO:0007669"/>
    <property type="project" value="TreeGrafter"/>
</dbReference>
<feature type="domain" description="PTS EIIC type-1" evidence="14">
    <location>
        <begin position="6"/>
        <end position="393"/>
    </location>
</feature>
<dbReference type="OrthoDB" id="9764327at2"/>
<dbReference type="GO" id="GO:0016301">
    <property type="term" value="F:kinase activity"/>
    <property type="evidence" value="ECO:0007669"/>
    <property type="project" value="UniProtKB-KW"/>
</dbReference>
<dbReference type="InterPro" id="IPR036878">
    <property type="entry name" value="Glu_permease_IIB"/>
</dbReference>
<feature type="transmembrane region" description="Helical" evidence="12">
    <location>
        <begin position="118"/>
        <end position="136"/>
    </location>
</feature>
<dbReference type="CDD" id="cd00212">
    <property type="entry name" value="PTS_IIB_glc"/>
    <property type="match status" value="1"/>
</dbReference>
<evidence type="ECO:0000256" key="10">
    <source>
        <dbReference type="ARBA" id="ARBA00023136"/>
    </source>
</evidence>
<evidence type="ECO:0000256" key="6">
    <source>
        <dbReference type="ARBA" id="ARBA00022683"/>
    </source>
</evidence>
<dbReference type="Pfam" id="PF00367">
    <property type="entry name" value="PTS_EIIB"/>
    <property type="match status" value="1"/>
</dbReference>
<evidence type="ECO:0000313" key="16">
    <source>
        <dbReference type="Proteomes" id="UP000469440"/>
    </source>
</evidence>
<dbReference type="PANTHER" id="PTHR30009">
    <property type="entry name" value="CYTOCHROME C-TYPE SYNTHESIS PROTEIN AND PTS TRANSMEMBRANE COMPONENT"/>
    <property type="match status" value="1"/>
</dbReference>
<dbReference type="Pfam" id="PF02378">
    <property type="entry name" value="PTS_EIIC"/>
    <property type="match status" value="1"/>
</dbReference>
<dbReference type="GO" id="GO:0015572">
    <property type="term" value="F:N-acetylglucosamine transmembrane transporter activity"/>
    <property type="evidence" value="ECO:0007669"/>
    <property type="project" value="InterPro"/>
</dbReference>
<evidence type="ECO:0000256" key="3">
    <source>
        <dbReference type="ARBA" id="ARBA00022475"/>
    </source>
</evidence>
<dbReference type="PROSITE" id="PS51103">
    <property type="entry name" value="PTS_EIIC_TYPE_1"/>
    <property type="match status" value="1"/>
</dbReference>
<dbReference type="EMBL" id="VWXL01000074">
    <property type="protein sequence ID" value="MVB11799.1"/>
    <property type="molecule type" value="Genomic_DNA"/>
</dbReference>
<keyword evidence="7 12" id="KW-0812">Transmembrane</keyword>
<feature type="domain" description="PTS EIIB type-1" evidence="13">
    <location>
        <begin position="410"/>
        <end position="486"/>
    </location>
</feature>
<dbReference type="InterPro" id="IPR003352">
    <property type="entry name" value="PTS_EIIC"/>
</dbReference>
<reference evidence="15 16" key="1">
    <citation type="submission" date="2019-09" db="EMBL/GenBank/DDBJ databases">
        <title>Genome sequence of Clostridium sp. EA1.</title>
        <authorList>
            <person name="Poehlein A."/>
            <person name="Bengelsdorf F.R."/>
            <person name="Daniel R."/>
        </authorList>
    </citation>
    <scope>NUCLEOTIDE SEQUENCE [LARGE SCALE GENOMIC DNA]</scope>
    <source>
        <strain evidence="15 16">EA1</strain>
    </source>
</reference>
<evidence type="ECO:0000259" key="14">
    <source>
        <dbReference type="PROSITE" id="PS51103"/>
    </source>
</evidence>
<keyword evidence="4" id="KW-0762">Sugar transport</keyword>
<feature type="transmembrane region" description="Helical" evidence="12">
    <location>
        <begin position="53"/>
        <end position="71"/>
    </location>
</feature>
<organism evidence="15 16">
    <name type="scientific">Caproicibacter fermentans</name>
    <dbReference type="NCBI Taxonomy" id="2576756"/>
    <lineage>
        <taxon>Bacteria</taxon>
        <taxon>Bacillati</taxon>
        <taxon>Bacillota</taxon>
        <taxon>Clostridia</taxon>
        <taxon>Eubacteriales</taxon>
        <taxon>Acutalibacteraceae</taxon>
        <taxon>Caproicibacter</taxon>
    </lineage>
</organism>
<sequence length="486" mass="52427">MEKSHSGILSSLQKLGKALMLPIATLPIAGILLRLGQSDLLNIPLIMNSGSALFDNLPLLFAIGIAVGLAVDNNGAAGLAGAVAYYVLNASAQAVNHALQVGTFFMPQNGWPEGLTEINMAHFGGIVAGVIAGLCYNKFRSTKLPDWLQFFGGRRFVPIVTGGCSIVIGVPLGLVWPYIQKGLDAAAVWMTTSHGAGEFLYGFLNRLLLPFGLHHIINTAVWFNFGTYTDPTTGKAVSGDLWRFFAGDPNGGVFTAGFFPIMMFALPAAALAMYVCAKKENKAVVGGALFSVAFTAFLCGITEPIEFMFMFLAPGLFVIHAVLTGLSLVVCNLFGIRDSFTFSAGLFDYIINWGKAENPLLIIPIGLVFAVVYFFLFVFVIRKFDLKTPGREEDEESASFSQLVDKSGFDEVARQYIELLGGTKNIKEISSCITRIRLVLDSNKELDERAFKVLGASGIMKAGNQVTQIIVGTKAELLVDAMKKQL</sequence>
<evidence type="ECO:0000256" key="1">
    <source>
        <dbReference type="ARBA" id="ARBA00004651"/>
    </source>
</evidence>
<dbReference type="InterPro" id="IPR018113">
    <property type="entry name" value="PTrfase_EIIB_Cys"/>
</dbReference>
<name>A0A6N8I1G2_9FIRM</name>
<proteinExistence type="predicted"/>
<feature type="transmembrane region" description="Helical" evidence="12">
    <location>
        <begin position="15"/>
        <end position="33"/>
    </location>
</feature>
<keyword evidence="3" id="KW-1003">Cell membrane</keyword>
<feature type="transmembrane region" description="Helical" evidence="12">
    <location>
        <begin position="360"/>
        <end position="381"/>
    </location>
</feature>
<dbReference type="InterPro" id="IPR001996">
    <property type="entry name" value="PTS_IIB_1"/>
</dbReference>
<feature type="transmembrane region" description="Helical" evidence="12">
    <location>
        <begin position="307"/>
        <end position="329"/>
    </location>
</feature>
<evidence type="ECO:0000256" key="2">
    <source>
        <dbReference type="ARBA" id="ARBA00022448"/>
    </source>
</evidence>
<evidence type="ECO:0000256" key="11">
    <source>
        <dbReference type="PROSITE-ProRule" id="PRU00421"/>
    </source>
</evidence>
<evidence type="ECO:0000256" key="12">
    <source>
        <dbReference type="SAM" id="Phobius"/>
    </source>
</evidence>
<keyword evidence="16" id="KW-1185">Reference proteome</keyword>
<evidence type="ECO:0000256" key="8">
    <source>
        <dbReference type="ARBA" id="ARBA00022777"/>
    </source>
</evidence>
<dbReference type="NCBIfam" id="TIGR01998">
    <property type="entry name" value="PTS-II-BC-nag"/>
    <property type="match status" value="1"/>
</dbReference>
<dbReference type="InterPro" id="IPR050429">
    <property type="entry name" value="PTS_Glucose_EIICBA"/>
</dbReference>
<dbReference type="GO" id="GO:0008982">
    <property type="term" value="F:protein-N(PI)-phosphohistidine-sugar phosphotransferase activity"/>
    <property type="evidence" value="ECO:0007669"/>
    <property type="project" value="InterPro"/>
</dbReference>
<dbReference type="SUPFAM" id="SSF55604">
    <property type="entry name" value="Glucose permease domain IIB"/>
    <property type="match status" value="1"/>
</dbReference>
<dbReference type="InterPro" id="IPR013013">
    <property type="entry name" value="PTS_EIIC_1"/>
</dbReference>
<feature type="transmembrane region" description="Helical" evidence="12">
    <location>
        <begin position="253"/>
        <end position="276"/>
    </location>
</feature>
<evidence type="ECO:0000256" key="9">
    <source>
        <dbReference type="ARBA" id="ARBA00022989"/>
    </source>
</evidence>
<dbReference type="GO" id="GO:0005886">
    <property type="term" value="C:plasma membrane"/>
    <property type="evidence" value="ECO:0007669"/>
    <property type="project" value="UniProtKB-SubCell"/>
</dbReference>
<dbReference type="GO" id="GO:0009401">
    <property type="term" value="P:phosphoenolpyruvate-dependent sugar phosphotransferase system"/>
    <property type="evidence" value="ECO:0007669"/>
    <property type="project" value="UniProtKB-KW"/>
</dbReference>
<evidence type="ECO:0000256" key="5">
    <source>
        <dbReference type="ARBA" id="ARBA00022679"/>
    </source>
</evidence>
<dbReference type="Gene3D" id="3.30.1360.60">
    <property type="entry name" value="Glucose permease domain IIB"/>
    <property type="match status" value="1"/>
</dbReference>
<comment type="caution">
    <text evidence="15">The sequence shown here is derived from an EMBL/GenBank/DDBJ whole genome shotgun (WGS) entry which is preliminary data.</text>
</comment>
<keyword evidence="6" id="KW-0598">Phosphotransferase system</keyword>
<accession>A0A6N8I1G2</accession>
<protein>
    <submittedName>
        <fullName evidence="15">PTS system N-acetylglucosamine-specific EIICBA component</fullName>
    </submittedName>
</protein>
<dbReference type="RefSeq" id="WP_156990878.1">
    <property type="nucleotide sequence ID" value="NZ_VWXL01000074.1"/>
</dbReference>
<evidence type="ECO:0000256" key="7">
    <source>
        <dbReference type="ARBA" id="ARBA00022692"/>
    </source>
</evidence>
<keyword evidence="8" id="KW-0418">Kinase</keyword>
<dbReference type="AlphaFoldDB" id="A0A6N8I1G2"/>
<keyword evidence="9 12" id="KW-1133">Transmembrane helix</keyword>
<keyword evidence="2" id="KW-0813">Transport</keyword>
<dbReference type="InterPro" id="IPR010974">
    <property type="entry name" value="PTS_IIBC_nag"/>
</dbReference>
<comment type="subcellular location">
    <subcellularLocation>
        <location evidence="1">Cell membrane</location>
        <topology evidence="1">Multi-pass membrane protein</topology>
    </subcellularLocation>
</comment>
<dbReference type="GO" id="GO:0015764">
    <property type="term" value="P:N-acetylglucosamine transport"/>
    <property type="evidence" value="ECO:0007669"/>
    <property type="project" value="TreeGrafter"/>
</dbReference>
<keyword evidence="10 12" id="KW-0472">Membrane</keyword>
<evidence type="ECO:0000256" key="4">
    <source>
        <dbReference type="ARBA" id="ARBA00022597"/>
    </source>
</evidence>